<organism evidence="5 6">
    <name type="scientific">Mucilaginibacter defluvii</name>
    <dbReference type="NCBI Taxonomy" id="1196019"/>
    <lineage>
        <taxon>Bacteria</taxon>
        <taxon>Pseudomonadati</taxon>
        <taxon>Bacteroidota</taxon>
        <taxon>Sphingobacteriia</taxon>
        <taxon>Sphingobacteriales</taxon>
        <taxon>Sphingobacteriaceae</taxon>
        <taxon>Mucilaginibacter</taxon>
    </lineage>
</organism>
<dbReference type="SMART" id="SM00342">
    <property type="entry name" value="HTH_ARAC"/>
    <property type="match status" value="1"/>
</dbReference>
<dbReference type="SUPFAM" id="SSF51215">
    <property type="entry name" value="Regulatory protein AraC"/>
    <property type="match status" value="1"/>
</dbReference>
<dbReference type="Pfam" id="PF02311">
    <property type="entry name" value="AraC_binding"/>
    <property type="match status" value="1"/>
</dbReference>
<accession>A0ABP9FT84</accession>
<evidence type="ECO:0000256" key="2">
    <source>
        <dbReference type="ARBA" id="ARBA00023125"/>
    </source>
</evidence>
<dbReference type="Gene3D" id="2.60.120.10">
    <property type="entry name" value="Jelly Rolls"/>
    <property type="match status" value="1"/>
</dbReference>
<name>A0ABP9FT84_9SPHI</name>
<dbReference type="InterPro" id="IPR018060">
    <property type="entry name" value="HTH_AraC"/>
</dbReference>
<proteinExistence type="predicted"/>
<evidence type="ECO:0000313" key="5">
    <source>
        <dbReference type="EMBL" id="GAA4915216.1"/>
    </source>
</evidence>
<dbReference type="RefSeq" id="WP_345330886.1">
    <property type="nucleotide sequence ID" value="NZ_BAABJI010000002.1"/>
</dbReference>
<keyword evidence="1" id="KW-0805">Transcription regulation</keyword>
<reference evidence="6" key="1">
    <citation type="journal article" date="2019" name="Int. J. Syst. Evol. Microbiol.">
        <title>The Global Catalogue of Microorganisms (GCM) 10K type strain sequencing project: providing services to taxonomists for standard genome sequencing and annotation.</title>
        <authorList>
            <consortium name="The Broad Institute Genomics Platform"/>
            <consortium name="The Broad Institute Genome Sequencing Center for Infectious Disease"/>
            <person name="Wu L."/>
            <person name="Ma J."/>
        </authorList>
    </citation>
    <scope>NUCLEOTIDE SEQUENCE [LARGE SCALE GENOMIC DNA]</scope>
    <source>
        <strain evidence="6">JCM 18283</strain>
    </source>
</reference>
<dbReference type="InterPro" id="IPR014710">
    <property type="entry name" value="RmlC-like_jellyroll"/>
</dbReference>
<dbReference type="InterPro" id="IPR009057">
    <property type="entry name" value="Homeodomain-like_sf"/>
</dbReference>
<dbReference type="SUPFAM" id="SSF46689">
    <property type="entry name" value="Homeodomain-like"/>
    <property type="match status" value="1"/>
</dbReference>
<dbReference type="PANTHER" id="PTHR43280">
    <property type="entry name" value="ARAC-FAMILY TRANSCRIPTIONAL REGULATOR"/>
    <property type="match status" value="1"/>
</dbReference>
<evidence type="ECO:0000256" key="1">
    <source>
        <dbReference type="ARBA" id="ARBA00023015"/>
    </source>
</evidence>
<keyword evidence="2" id="KW-0238">DNA-binding</keyword>
<protein>
    <submittedName>
        <fullName evidence="5">Helix-turn-helix transcriptional regulator</fullName>
    </submittedName>
</protein>
<dbReference type="PROSITE" id="PS01124">
    <property type="entry name" value="HTH_ARAC_FAMILY_2"/>
    <property type="match status" value="1"/>
</dbReference>
<evidence type="ECO:0000256" key="3">
    <source>
        <dbReference type="ARBA" id="ARBA00023163"/>
    </source>
</evidence>
<gene>
    <name evidence="5" type="ORF">GCM10023313_18330</name>
</gene>
<keyword evidence="6" id="KW-1185">Reference proteome</keyword>
<dbReference type="Pfam" id="PF12833">
    <property type="entry name" value="HTH_18"/>
    <property type="match status" value="1"/>
</dbReference>
<dbReference type="InterPro" id="IPR037923">
    <property type="entry name" value="HTH-like"/>
</dbReference>
<feature type="domain" description="HTH araC/xylS-type" evidence="4">
    <location>
        <begin position="199"/>
        <end position="297"/>
    </location>
</feature>
<comment type="caution">
    <text evidence="5">The sequence shown here is derived from an EMBL/GenBank/DDBJ whole genome shotgun (WGS) entry which is preliminary data.</text>
</comment>
<dbReference type="InterPro" id="IPR003313">
    <property type="entry name" value="AraC-bd"/>
</dbReference>
<dbReference type="PANTHER" id="PTHR43280:SF32">
    <property type="entry name" value="TRANSCRIPTIONAL REGULATORY PROTEIN"/>
    <property type="match status" value="1"/>
</dbReference>
<sequence>MAEKNNLTLTEFHLHKNQPDKSQFAIFELGDYLEKHGANASKAHIHSFYQIIWFKTGSGKHFVDFKEYEVVDNSVFFIAKNQVHYFDTGSNYTGILIHFNEPFLMGNDGDVAFMVKQNLFNNPYQLPSCCVASQINVLLDDYIRLMKLELSGEPGFGQDELLRSYLKAFLIQVQRRKSTFEKTVDLSVLKVDDKKIQLLRFTDMVEQHYKDGLTVAAYAELMLVSARTLADLTNQFLGKSPSQIIQERIILEAQRMLVHLPLNVNQIGYDLGFEDPSYFVKFFKKHSGMSPLEFRRSIA</sequence>
<dbReference type="Gene3D" id="1.10.10.60">
    <property type="entry name" value="Homeodomain-like"/>
    <property type="match status" value="1"/>
</dbReference>
<evidence type="ECO:0000259" key="4">
    <source>
        <dbReference type="PROSITE" id="PS01124"/>
    </source>
</evidence>
<dbReference type="EMBL" id="BAABJI010000002">
    <property type="protein sequence ID" value="GAA4915216.1"/>
    <property type="molecule type" value="Genomic_DNA"/>
</dbReference>
<keyword evidence="3" id="KW-0804">Transcription</keyword>
<dbReference type="Proteomes" id="UP001501436">
    <property type="component" value="Unassembled WGS sequence"/>
</dbReference>
<dbReference type="PRINTS" id="PR00032">
    <property type="entry name" value="HTHARAC"/>
</dbReference>
<dbReference type="InterPro" id="IPR020449">
    <property type="entry name" value="Tscrpt_reg_AraC-type_HTH"/>
</dbReference>
<evidence type="ECO:0000313" key="6">
    <source>
        <dbReference type="Proteomes" id="UP001501436"/>
    </source>
</evidence>